<comment type="similarity">
    <text evidence="4">Belongs to the zinc-containing alcohol dehydrogenase family.</text>
</comment>
<comment type="cofactor">
    <cofactor evidence="4">
        <name>Zn(2+)</name>
        <dbReference type="ChEBI" id="CHEBI:29105"/>
    </cofactor>
</comment>
<dbReference type="CDD" id="cd08234">
    <property type="entry name" value="threonine_DH_like"/>
    <property type="match status" value="1"/>
</dbReference>
<name>A0A0A1ML50_9BACI</name>
<evidence type="ECO:0000256" key="4">
    <source>
        <dbReference type="RuleBase" id="RU361277"/>
    </source>
</evidence>
<dbReference type="OrthoDB" id="9770238at2"/>
<evidence type="ECO:0000313" key="7">
    <source>
        <dbReference type="Proteomes" id="UP000040453"/>
    </source>
</evidence>
<dbReference type="InterPro" id="IPR013149">
    <property type="entry name" value="ADH-like_C"/>
</dbReference>
<evidence type="ECO:0000313" key="6">
    <source>
        <dbReference type="EMBL" id="CEI80422.1"/>
    </source>
</evidence>
<organism evidence="6 7">
    <name type="scientific">Oceanobacillus oncorhynchi</name>
    <dbReference type="NCBI Taxonomy" id="545501"/>
    <lineage>
        <taxon>Bacteria</taxon>
        <taxon>Bacillati</taxon>
        <taxon>Bacillota</taxon>
        <taxon>Bacilli</taxon>
        <taxon>Bacillales</taxon>
        <taxon>Bacillaceae</taxon>
        <taxon>Oceanobacillus</taxon>
    </lineage>
</organism>
<dbReference type="Pfam" id="PF00107">
    <property type="entry name" value="ADH_zinc_N"/>
    <property type="match status" value="1"/>
</dbReference>
<dbReference type="PANTHER" id="PTHR43401">
    <property type="entry name" value="L-THREONINE 3-DEHYDROGENASE"/>
    <property type="match status" value="1"/>
</dbReference>
<dbReference type="SMART" id="SM00829">
    <property type="entry name" value="PKS_ER"/>
    <property type="match status" value="1"/>
</dbReference>
<dbReference type="InterPro" id="IPR036291">
    <property type="entry name" value="NAD(P)-bd_dom_sf"/>
</dbReference>
<sequence length="331" mass="35931">MKALLLKEKEDMSIQETEKPVIQPEEVLIEVKYCGICGTDVHIFHGEPGSAEVTPPIVLGHEFSGEVVEIGASVSRLKLGDHVAVDPNIYCGKCTYCRQGRVQLCEDLSAVGVTRNGGMEQFCAVPETACHLLDKELPLEVGALAEPLSCVLHGFHQISEIQARTKVLIIGGGFIGSLFLQTVQLKNPAKVDVCEIDVNKHAQLSELGADHLFQSTDDVAAEYDLVIECIGKKQTIEAGIHKTGKGGEVLLFGVPSPETLVEFPAFDVFSKELKMAGSFINPFTVEEAVSLLNQQKVQVTPLISHTLRLEEVPAVLENYGDYGITKAIVKL</sequence>
<dbReference type="Proteomes" id="UP000040453">
    <property type="component" value="Unassembled WGS sequence"/>
</dbReference>
<dbReference type="SUPFAM" id="SSF51735">
    <property type="entry name" value="NAD(P)-binding Rossmann-fold domains"/>
    <property type="match status" value="1"/>
</dbReference>
<keyword evidence="1 4" id="KW-0479">Metal-binding</keyword>
<evidence type="ECO:0000256" key="2">
    <source>
        <dbReference type="ARBA" id="ARBA00022833"/>
    </source>
</evidence>
<dbReference type="SUPFAM" id="SSF50129">
    <property type="entry name" value="GroES-like"/>
    <property type="match status" value="1"/>
</dbReference>
<dbReference type="GO" id="GO:0008270">
    <property type="term" value="F:zinc ion binding"/>
    <property type="evidence" value="ECO:0007669"/>
    <property type="project" value="InterPro"/>
</dbReference>
<dbReference type="InterPro" id="IPR013154">
    <property type="entry name" value="ADH-like_N"/>
</dbReference>
<dbReference type="EMBL" id="CDGG01000001">
    <property type="protein sequence ID" value="CEI80422.1"/>
    <property type="molecule type" value="Genomic_DNA"/>
</dbReference>
<keyword evidence="7" id="KW-1185">Reference proteome</keyword>
<dbReference type="Gene3D" id="3.40.50.720">
    <property type="entry name" value="NAD(P)-binding Rossmann-like Domain"/>
    <property type="match status" value="1"/>
</dbReference>
<dbReference type="STRING" id="545501.BN997_00225"/>
<evidence type="ECO:0000256" key="3">
    <source>
        <dbReference type="ARBA" id="ARBA00023002"/>
    </source>
</evidence>
<evidence type="ECO:0000259" key="5">
    <source>
        <dbReference type="SMART" id="SM00829"/>
    </source>
</evidence>
<dbReference type="AlphaFoldDB" id="A0A0A1ML50"/>
<dbReference type="PROSITE" id="PS00059">
    <property type="entry name" value="ADH_ZINC"/>
    <property type="match status" value="1"/>
</dbReference>
<keyword evidence="3" id="KW-0560">Oxidoreductase</keyword>
<dbReference type="Gene3D" id="3.90.180.10">
    <property type="entry name" value="Medium-chain alcohol dehydrogenases, catalytic domain"/>
    <property type="match status" value="1"/>
</dbReference>
<dbReference type="InterPro" id="IPR050129">
    <property type="entry name" value="Zn_alcohol_dh"/>
</dbReference>
<dbReference type="Pfam" id="PF08240">
    <property type="entry name" value="ADH_N"/>
    <property type="match status" value="1"/>
</dbReference>
<dbReference type="PANTHER" id="PTHR43401:SF2">
    <property type="entry name" value="L-THREONINE 3-DEHYDROGENASE"/>
    <property type="match status" value="1"/>
</dbReference>
<dbReference type="RefSeq" id="WP_042528885.1">
    <property type="nucleotide sequence ID" value="NZ_CDGG01000001.1"/>
</dbReference>
<feature type="domain" description="Enoyl reductase (ER)" evidence="5">
    <location>
        <begin position="7"/>
        <end position="329"/>
    </location>
</feature>
<dbReference type="GO" id="GO:0016491">
    <property type="term" value="F:oxidoreductase activity"/>
    <property type="evidence" value="ECO:0007669"/>
    <property type="project" value="UniProtKB-KW"/>
</dbReference>
<reference evidence="6 7" key="1">
    <citation type="submission" date="2014-11" db="EMBL/GenBank/DDBJ databases">
        <authorList>
            <person name="Urmite Genomes Urmite Genomes"/>
        </authorList>
    </citation>
    <scope>NUCLEOTIDE SEQUENCE [LARGE SCALE GENOMIC DNA]</scope>
    <source>
        <strain evidence="6 7">Oc5</strain>
    </source>
</reference>
<keyword evidence="2 4" id="KW-0862">Zinc</keyword>
<dbReference type="InterPro" id="IPR011032">
    <property type="entry name" value="GroES-like_sf"/>
</dbReference>
<protein>
    <submittedName>
        <fullName evidence="6">Putative zinc-type alcohol dehydrogenase-like protein YjmD</fullName>
    </submittedName>
</protein>
<dbReference type="InterPro" id="IPR020843">
    <property type="entry name" value="ER"/>
</dbReference>
<proteinExistence type="inferred from homology"/>
<evidence type="ECO:0000256" key="1">
    <source>
        <dbReference type="ARBA" id="ARBA00022723"/>
    </source>
</evidence>
<dbReference type="InterPro" id="IPR002328">
    <property type="entry name" value="ADH_Zn_CS"/>
</dbReference>
<accession>A0A0A1ML50</accession>
<gene>
    <name evidence="6" type="primary">yjmD_1</name>
    <name evidence="6" type="ORF">BN997_00225</name>
</gene>